<keyword evidence="3" id="KW-1185">Reference proteome</keyword>
<accession>A0A8S3YHS7</accession>
<keyword evidence="1" id="KW-0175">Coiled coil</keyword>
<reference evidence="2" key="1">
    <citation type="submission" date="2021-04" db="EMBL/GenBank/DDBJ databases">
        <authorList>
            <person name="Tunstrom K."/>
        </authorList>
    </citation>
    <scope>NUCLEOTIDE SEQUENCE</scope>
</reference>
<proteinExistence type="predicted"/>
<feature type="coiled-coil region" evidence="1">
    <location>
        <begin position="83"/>
        <end position="110"/>
    </location>
</feature>
<dbReference type="AlphaFoldDB" id="A0A8S3YHS7"/>
<evidence type="ECO:0000256" key="1">
    <source>
        <dbReference type="SAM" id="Coils"/>
    </source>
</evidence>
<organism evidence="2 3">
    <name type="scientific">Parnassius apollo</name>
    <name type="common">Apollo butterfly</name>
    <name type="synonym">Papilio apollo</name>
    <dbReference type="NCBI Taxonomy" id="110799"/>
    <lineage>
        <taxon>Eukaryota</taxon>
        <taxon>Metazoa</taxon>
        <taxon>Ecdysozoa</taxon>
        <taxon>Arthropoda</taxon>
        <taxon>Hexapoda</taxon>
        <taxon>Insecta</taxon>
        <taxon>Pterygota</taxon>
        <taxon>Neoptera</taxon>
        <taxon>Endopterygota</taxon>
        <taxon>Lepidoptera</taxon>
        <taxon>Glossata</taxon>
        <taxon>Ditrysia</taxon>
        <taxon>Papilionoidea</taxon>
        <taxon>Papilionidae</taxon>
        <taxon>Parnassiinae</taxon>
        <taxon>Parnassini</taxon>
        <taxon>Parnassius</taxon>
        <taxon>Parnassius</taxon>
    </lineage>
</organism>
<sequence>MGNSEPDALNLCLDDVTRPLSKIVPLLSIVKNTQSPVELFHKNDQHKQSNHEIDSSDVSEVNDNSISKNFRECKPKYRKLHENIDCENMNKEYKNQINKSQQNLKSNNKNSRDIVLVNKMNNHHENENLEDRNCINDSIHSIIEILEKSLRNSSPKKETKLQEALKLQDDIEEIPNAHSDIMPENNCINQNYNEMNTTYNDTYRPDERVIQILQEQNKFLKSILFKTFSYGNDTIDGRNENKPIRINLTLNINNLGANEDGKN</sequence>
<protein>
    <submittedName>
        <fullName evidence="2">(apollo) hypothetical protein</fullName>
    </submittedName>
</protein>
<comment type="caution">
    <text evidence="2">The sequence shown here is derived from an EMBL/GenBank/DDBJ whole genome shotgun (WGS) entry which is preliminary data.</text>
</comment>
<name>A0A8S3YHS7_PARAO</name>
<evidence type="ECO:0000313" key="2">
    <source>
        <dbReference type="EMBL" id="CAG5059791.1"/>
    </source>
</evidence>
<evidence type="ECO:0000313" key="3">
    <source>
        <dbReference type="Proteomes" id="UP000691718"/>
    </source>
</evidence>
<dbReference type="Proteomes" id="UP000691718">
    <property type="component" value="Unassembled WGS sequence"/>
</dbReference>
<dbReference type="EMBL" id="CAJQZP010001707">
    <property type="protein sequence ID" value="CAG5059791.1"/>
    <property type="molecule type" value="Genomic_DNA"/>
</dbReference>
<gene>
    <name evidence="2" type="ORF">PAPOLLO_LOCUS28139</name>
</gene>